<dbReference type="Proteomes" id="UP001075001">
    <property type="component" value="Unassembled WGS sequence"/>
</dbReference>
<protein>
    <recommendedName>
        <fullName evidence="3">DUF4942 domain-containing protein</fullName>
    </recommendedName>
</protein>
<comment type="caution">
    <text evidence="1">The sequence shown here is derived from an EMBL/GenBank/DDBJ whole genome shotgun (WGS) entry which is preliminary data.</text>
</comment>
<evidence type="ECO:0000313" key="1">
    <source>
        <dbReference type="EMBL" id="MDG1646405.1"/>
    </source>
</evidence>
<reference evidence="1" key="1">
    <citation type="submission" date="2023-03" db="EMBL/GenBank/DDBJ databases">
        <title>identification of new KPC variant in Klebsiella huaxiensis from the Hospital Sewage Samples in China.</title>
        <authorList>
            <person name="Wu Y."/>
        </authorList>
    </citation>
    <scope>NUCLEOTIDE SEQUENCE</scope>
    <source>
        <strain evidence="1">ZR-9</strain>
    </source>
</reference>
<name>A0ABT6ELZ4_9ENTR</name>
<dbReference type="RefSeq" id="WP_154905118.1">
    <property type="nucleotide sequence ID" value="NZ_JAPQEX020000005.1"/>
</dbReference>
<evidence type="ECO:0008006" key="3">
    <source>
        <dbReference type="Google" id="ProtNLM"/>
    </source>
</evidence>
<accession>A0ABT6ELZ4</accession>
<sequence>MPTKHIDDNTAAQLDDLYVRCVTLTQQPVKEVEVLRLAILNGIGNITDNDILASMSVKPTVWEKQADNIWAEVTQGWPAAGIHTRNFVEKAELYSPLWRTFTNDVCREAIRKSLEPRLREHLFNDLFGFSTAFTEEENEREAQENMEKEKEYKALLPNLKGKLYSALSPQEQEVALYYSDHEQLVSFTPDGKGDFTVCLAEPGDHD</sequence>
<keyword evidence="2" id="KW-1185">Reference proteome</keyword>
<organism evidence="1 2">
    <name type="scientific">Klebsiella huaxiensis</name>
    <dbReference type="NCBI Taxonomy" id="2153354"/>
    <lineage>
        <taxon>Bacteria</taxon>
        <taxon>Pseudomonadati</taxon>
        <taxon>Pseudomonadota</taxon>
        <taxon>Gammaproteobacteria</taxon>
        <taxon>Enterobacterales</taxon>
        <taxon>Enterobacteriaceae</taxon>
        <taxon>Klebsiella/Raoultella group</taxon>
        <taxon>Klebsiella</taxon>
    </lineage>
</organism>
<proteinExistence type="predicted"/>
<gene>
    <name evidence="1" type="ORF">OXR69_031935</name>
</gene>
<dbReference type="EMBL" id="JAPQEX020000005">
    <property type="protein sequence ID" value="MDG1646405.1"/>
    <property type="molecule type" value="Genomic_DNA"/>
</dbReference>
<evidence type="ECO:0000313" key="2">
    <source>
        <dbReference type="Proteomes" id="UP001075001"/>
    </source>
</evidence>